<accession>A0A4U5LUL6</accession>
<keyword evidence="2" id="KW-1185">Reference proteome</keyword>
<protein>
    <submittedName>
        <fullName evidence="1">Uncharacterized protein</fullName>
    </submittedName>
</protein>
<dbReference type="Proteomes" id="UP000298663">
    <property type="component" value="Unassembled WGS sequence"/>
</dbReference>
<proteinExistence type="predicted"/>
<name>A0A4U5LUL6_STECR</name>
<comment type="caution">
    <text evidence="1">The sequence shown here is derived from an EMBL/GenBank/DDBJ whole genome shotgun (WGS) entry which is preliminary data.</text>
</comment>
<evidence type="ECO:0000313" key="2">
    <source>
        <dbReference type="Proteomes" id="UP000298663"/>
    </source>
</evidence>
<evidence type="ECO:0000313" key="1">
    <source>
        <dbReference type="EMBL" id="TKR59801.1"/>
    </source>
</evidence>
<dbReference type="AlphaFoldDB" id="A0A4U5LUL6"/>
<dbReference type="EMBL" id="AZBU02000012">
    <property type="protein sequence ID" value="TKR59801.1"/>
    <property type="molecule type" value="Genomic_DNA"/>
</dbReference>
<organism evidence="1 2">
    <name type="scientific">Steinernema carpocapsae</name>
    <name type="common">Entomopathogenic nematode</name>
    <dbReference type="NCBI Taxonomy" id="34508"/>
    <lineage>
        <taxon>Eukaryota</taxon>
        <taxon>Metazoa</taxon>
        <taxon>Ecdysozoa</taxon>
        <taxon>Nematoda</taxon>
        <taxon>Chromadorea</taxon>
        <taxon>Rhabditida</taxon>
        <taxon>Tylenchina</taxon>
        <taxon>Panagrolaimomorpha</taxon>
        <taxon>Strongyloidoidea</taxon>
        <taxon>Steinernematidae</taxon>
        <taxon>Steinernema</taxon>
    </lineage>
</organism>
<sequence>MAQRRPWPDAIFKDRKACTQVAFPENGTALNHFVVIHCLWANKFRLYLDERWAFSQTFGAFEDAVEKD</sequence>
<reference evidence="1 2" key="1">
    <citation type="journal article" date="2015" name="Genome Biol.">
        <title>Comparative genomics of Steinernema reveals deeply conserved gene regulatory networks.</title>
        <authorList>
            <person name="Dillman A.R."/>
            <person name="Macchietto M."/>
            <person name="Porter C.F."/>
            <person name="Rogers A."/>
            <person name="Williams B."/>
            <person name="Antoshechkin I."/>
            <person name="Lee M.M."/>
            <person name="Goodwin Z."/>
            <person name="Lu X."/>
            <person name="Lewis E.E."/>
            <person name="Goodrich-Blair H."/>
            <person name="Stock S.P."/>
            <person name="Adams B.J."/>
            <person name="Sternberg P.W."/>
            <person name="Mortazavi A."/>
        </authorList>
    </citation>
    <scope>NUCLEOTIDE SEQUENCE [LARGE SCALE GENOMIC DNA]</scope>
    <source>
        <strain evidence="1 2">ALL</strain>
    </source>
</reference>
<gene>
    <name evidence="1" type="ORF">L596_029418</name>
</gene>
<reference evidence="1 2" key="2">
    <citation type="journal article" date="2019" name="G3 (Bethesda)">
        <title>Hybrid Assembly of the Genome of the Entomopathogenic Nematode Steinernema carpocapsae Identifies the X-Chromosome.</title>
        <authorList>
            <person name="Serra L."/>
            <person name="Macchietto M."/>
            <person name="Macias-Munoz A."/>
            <person name="McGill C.J."/>
            <person name="Rodriguez I.M."/>
            <person name="Rodriguez B."/>
            <person name="Murad R."/>
            <person name="Mortazavi A."/>
        </authorList>
    </citation>
    <scope>NUCLEOTIDE SEQUENCE [LARGE SCALE GENOMIC DNA]</scope>
    <source>
        <strain evidence="1 2">ALL</strain>
    </source>
</reference>